<dbReference type="EMBL" id="LAYJ01000088">
    <property type="protein sequence ID" value="KKI51197.1"/>
    <property type="molecule type" value="Genomic_DNA"/>
</dbReference>
<gene>
    <name evidence="1" type="ORF">CHK_1584</name>
</gene>
<protein>
    <submittedName>
        <fullName evidence="1">Uncharacterized protein</fullName>
    </submittedName>
</protein>
<evidence type="ECO:0000313" key="1">
    <source>
        <dbReference type="EMBL" id="KKI51197.1"/>
    </source>
</evidence>
<accession>A0A0M2NL87</accession>
<dbReference type="Proteomes" id="UP000034076">
    <property type="component" value="Unassembled WGS sequence"/>
</dbReference>
<evidence type="ECO:0000313" key="2">
    <source>
        <dbReference type="Proteomes" id="UP000034076"/>
    </source>
</evidence>
<sequence length="37" mass="4316">MFHKNGMALVIPFFDALKDSPFAFLQLVKHFHLNLNN</sequence>
<dbReference type="AlphaFoldDB" id="A0A0M2NL87"/>
<organism evidence="1 2">
    <name type="scientific">Christensenella hongkongensis</name>
    <dbReference type="NCBI Taxonomy" id="270498"/>
    <lineage>
        <taxon>Bacteria</taxon>
        <taxon>Bacillati</taxon>
        <taxon>Bacillota</taxon>
        <taxon>Clostridia</taxon>
        <taxon>Christensenellales</taxon>
        <taxon>Christensenellaceae</taxon>
        <taxon>Christensenella</taxon>
    </lineage>
</organism>
<name>A0A0M2NL87_9FIRM</name>
<keyword evidence="2" id="KW-1185">Reference proteome</keyword>
<reference evidence="1 2" key="1">
    <citation type="submission" date="2015-04" db="EMBL/GenBank/DDBJ databases">
        <title>Draft genome sequence of bacteremic isolate Catabacter hongkongensis type strain HKU16T.</title>
        <authorList>
            <person name="Lau S.K."/>
            <person name="Teng J.L."/>
            <person name="Huang Y."/>
            <person name="Curreem S.O."/>
            <person name="Tsui S.K."/>
            <person name="Woo P.C."/>
        </authorList>
    </citation>
    <scope>NUCLEOTIDE SEQUENCE [LARGE SCALE GENOMIC DNA]</scope>
    <source>
        <strain evidence="1 2">HKU16</strain>
    </source>
</reference>
<comment type="caution">
    <text evidence="1">The sequence shown here is derived from an EMBL/GenBank/DDBJ whole genome shotgun (WGS) entry which is preliminary data.</text>
</comment>
<proteinExistence type="predicted"/>